<dbReference type="EMBL" id="FXAU01000001">
    <property type="protein sequence ID" value="SMG14168.1"/>
    <property type="molecule type" value="Genomic_DNA"/>
</dbReference>
<feature type="chain" id="PRO_5012869276" description="MetA-pathway of phenol degradation" evidence="1">
    <location>
        <begin position="26"/>
        <end position="245"/>
    </location>
</feature>
<dbReference type="RefSeq" id="WP_200811744.1">
    <property type="nucleotide sequence ID" value="NZ_FXAU01000001.1"/>
</dbReference>
<evidence type="ECO:0008006" key="4">
    <source>
        <dbReference type="Google" id="ProtNLM"/>
    </source>
</evidence>
<gene>
    <name evidence="2" type="ORF">SAMN05660862_0837</name>
</gene>
<proteinExistence type="predicted"/>
<evidence type="ECO:0000313" key="2">
    <source>
        <dbReference type="EMBL" id="SMG14168.1"/>
    </source>
</evidence>
<name>A0A1X7IIJ3_9SPHI</name>
<accession>A0A1X7IIJ3</accession>
<organism evidence="2 3">
    <name type="scientific">Sphingobacterium psychroaquaticum</name>
    <dbReference type="NCBI Taxonomy" id="561061"/>
    <lineage>
        <taxon>Bacteria</taxon>
        <taxon>Pseudomonadati</taxon>
        <taxon>Bacteroidota</taxon>
        <taxon>Sphingobacteriia</taxon>
        <taxon>Sphingobacteriales</taxon>
        <taxon>Sphingobacteriaceae</taxon>
        <taxon>Sphingobacterium</taxon>
    </lineage>
</organism>
<feature type="signal peptide" evidence="1">
    <location>
        <begin position="1"/>
        <end position="25"/>
    </location>
</feature>
<dbReference type="Proteomes" id="UP000192980">
    <property type="component" value="Unassembled WGS sequence"/>
</dbReference>
<dbReference type="Pfam" id="PF20507">
    <property type="entry name" value="DUF6733"/>
    <property type="match status" value="1"/>
</dbReference>
<keyword evidence="1" id="KW-0732">Signal</keyword>
<reference evidence="2 3" key="1">
    <citation type="submission" date="2017-04" db="EMBL/GenBank/DDBJ databases">
        <authorList>
            <person name="Afonso C.L."/>
            <person name="Miller P.J."/>
            <person name="Scott M.A."/>
            <person name="Spackman E."/>
            <person name="Goraichik I."/>
            <person name="Dimitrov K.M."/>
            <person name="Suarez D.L."/>
            <person name="Swayne D.E."/>
        </authorList>
    </citation>
    <scope>NUCLEOTIDE SEQUENCE [LARGE SCALE GENOMIC DNA]</scope>
    <source>
        <strain evidence="2 3">DSM 22418</strain>
    </source>
</reference>
<dbReference type="InterPro" id="IPR046620">
    <property type="entry name" value="DUF6733"/>
</dbReference>
<keyword evidence="3" id="KW-1185">Reference proteome</keyword>
<dbReference type="AlphaFoldDB" id="A0A1X7IIJ3"/>
<dbReference type="STRING" id="561061.SAMN05660862_0837"/>
<protein>
    <recommendedName>
        <fullName evidence="4">MetA-pathway of phenol degradation</fullName>
    </recommendedName>
</protein>
<evidence type="ECO:0000256" key="1">
    <source>
        <dbReference type="SAM" id="SignalP"/>
    </source>
</evidence>
<sequence length="245" mass="26784">MKKNLQTLKIVMIFALTISFNFSFSQEDKTSYSIGLTSDQFFGFAPNVTVEYKLNDKIGVSAYGVFWSGGTGAAWGNWTEFGGGVNLYLAEGITLNPNLGFTFGNLLSKGAADGQLGGIAGDGIVPNLFFNVDVPKLESEVYVGYYAPLRNEAPANGSTLAYLHYWANAGYKVSTSFSFGAHFEHLKRTKDDIGGKLDYYQWLGPYIQLNVPKIVGFLRLSAGPEVKNGLQAKDSFYKLSTGFTF</sequence>
<evidence type="ECO:0000313" key="3">
    <source>
        <dbReference type="Proteomes" id="UP000192980"/>
    </source>
</evidence>